<comment type="similarity">
    <text evidence="1">Belongs to the LOR family.</text>
</comment>
<gene>
    <name evidence="9" type="ORF">MUK42_12516</name>
</gene>
<dbReference type="SUPFAM" id="SSF54518">
    <property type="entry name" value="Tubby C-terminal domain-like"/>
    <property type="match status" value="1"/>
</dbReference>
<keyword evidence="6 7" id="KW-0067">ATP-binding</keyword>
<evidence type="ECO:0000256" key="6">
    <source>
        <dbReference type="ARBA" id="ARBA00022840"/>
    </source>
</evidence>
<evidence type="ECO:0000313" key="10">
    <source>
        <dbReference type="Proteomes" id="UP001055439"/>
    </source>
</evidence>
<dbReference type="InterPro" id="IPR011009">
    <property type="entry name" value="Kinase-like_dom_sf"/>
</dbReference>
<dbReference type="Gene3D" id="2.40.160.200">
    <property type="entry name" value="LURP1-related"/>
    <property type="match status" value="1"/>
</dbReference>
<dbReference type="GO" id="GO:0004674">
    <property type="term" value="F:protein serine/threonine kinase activity"/>
    <property type="evidence" value="ECO:0007669"/>
    <property type="project" value="UniProtKB-EC"/>
</dbReference>
<feature type="binding site" evidence="7">
    <location>
        <position position="116"/>
    </location>
    <ligand>
        <name>ATP</name>
        <dbReference type="ChEBI" id="CHEBI:30616"/>
    </ligand>
</feature>
<dbReference type="AlphaFoldDB" id="A0A9E7H0U1"/>
<accession>A0A9E7H0U1</accession>
<evidence type="ECO:0000256" key="7">
    <source>
        <dbReference type="PROSITE-ProRule" id="PRU10141"/>
    </source>
</evidence>
<name>A0A9E7H0U1_9LILI</name>
<dbReference type="EMBL" id="CP097509">
    <property type="protein sequence ID" value="URE21063.1"/>
    <property type="molecule type" value="Genomic_DNA"/>
</dbReference>
<evidence type="ECO:0000256" key="5">
    <source>
        <dbReference type="ARBA" id="ARBA00022777"/>
    </source>
</evidence>
<evidence type="ECO:0000256" key="1">
    <source>
        <dbReference type="ARBA" id="ARBA00005437"/>
    </source>
</evidence>
<dbReference type="InterPro" id="IPR001245">
    <property type="entry name" value="Ser-Thr/Tyr_kinase_cat_dom"/>
</dbReference>
<dbReference type="InterPro" id="IPR017441">
    <property type="entry name" value="Protein_kinase_ATP_BS"/>
</dbReference>
<organism evidence="9 10">
    <name type="scientific">Musa troglodytarum</name>
    <name type="common">fe'i banana</name>
    <dbReference type="NCBI Taxonomy" id="320322"/>
    <lineage>
        <taxon>Eukaryota</taxon>
        <taxon>Viridiplantae</taxon>
        <taxon>Streptophyta</taxon>
        <taxon>Embryophyta</taxon>
        <taxon>Tracheophyta</taxon>
        <taxon>Spermatophyta</taxon>
        <taxon>Magnoliopsida</taxon>
        <taxon>Liliopsida</taxon>
        <taxon>Zingiberales</taxon>
        <taxon>Musaceae</taxon>
        <taxon>Musa</taxon>
    </lineage>
</organism>
<dbReference type="SUPFAM" id="SSF56112">
    <property type="entry name" value="Protein kinase-like (PK-like)"/>
    <property type="match status" value="1"/>
</dbReference>
<evidence type="ECO:0000256" key="2">
    <source>
        <dbReference type="ARBA" id="ARBA00012513"/>
    </source>
</evidence>
<dbReference type="Pfam" id="PF04525">
    <property type="entry name" value="LOR"/>
    <property type="match status" value="1"/>
</dbReference>
<dbReference type="PANTHER" id="PTHR45621">
    <property type="entry name" value="OS01G0588500 PROTEIN-RELATED"/>
    <property type="match status" value="1"/>
</dbReference>
<evidence type="ECO:0000256" key="4">
    <source>
        <dbReference type="ARBA" id="ARBA00022741"/>
    </source>
</evidence>
<dbReference type="Proteomes" id="UP001055439">
    <property type="component" value="Chromosome 7"/>
</dbReference>
<dbReference type="Gene3D" id="3.30.200.20">
    <property type="entry name" value="Phosphorylase Kinase, domain 1"/>
    <property type="match status" value="1"/>
</dbReference>
<dbReference type="EC" id="2.7.11.1" evidence="2"/>
<proteinExistence type="inferred from homology"/>
<keyword evidence="3" id="KW-0808">Transferase</keyword>
<evidence type="ECO:0000259" key="8">
    <source>
        <dbReference type="PROSITE" id="PS50011"/>
    </source>
</evidence>
<dbReference type="GO" id="GO:0005524">
    <property type="term" value="F:ATP binding"/>
    <property type="evidence" value="ECO:0007669"/>
    <property type="project" value="UniProtKB-UniRule"/>
</dbReference>
<dbReference type="Gene3D" id="1.10.510.10">
    <property type="entry name" value="Transferase(Phosphotransferase) domain 1"/>
    <property type="match status" value="2"/>
</dbReference>
<dbReference type="PROSITE" id="PS00107">
    <property type="entry name" value="PROTEIN_KINASE_ATP"/>
    <property type="match status" value="1"/>
</dbReference>
<dbReference type="InterPro" id="IPR038595">
    <property type="entry name" value="LOR_sf"/>
</dbReference>
<dbReference type="OrthoDB" id="680369at2759"/>
<dbReference type="InterPro" id="IPR000719">
    <property type="entry name" value="Prot_kinase_dom"/>
</dbReference>
<dbReference type="Pfam" id="PF07714">
    <property type="entry name" value="PK_Tyr_Ser-Thr"/>
    <property type="match status" value="1"/>
</dbReference>
<keyword evidence="5" id="KW-0418">Kinase</keyword>
<keyword evidence="10" id="KW-1185">Reference proteome</keyword>
<dbReference type="InterPro" id="IPR050823">
    <property type="entry name" value="Plant_Ser_Thr_Prot_Kinase"/>
</dbReference>
<dbReference type="InterPro" id="IPR007612">
    <property type="entry name" value="LOR"/>
</dbReference>
<dbReference type="FunFam" id="3.30.200.20:FF:000228">
    <property type="entry name" value="Serine/threonine-protein kinase BIK1"/>
    <property type="match status" value="1"/>
</dbReference>
<evidence type="ECO:0000313" key="9">
    <source>
        <dbReference type="EMBL" id="URE21063.1"/>
    </source>
</evidence>
<keyword evidence="4 7" id="KW-0547">Nucleotide-binding</keyword>
<evidence type="ECO:0000256" key="3">
    <source>
        <dbReference type="ARBA" id="ARBA00022679"/>
    </source>
</evidence>
<sequence length="597" mass="66806">MGNCGTREENAVVAAHAQVQQLQMFQIPVKNAPPEKKHTRTLSDISDPSTPRHIEDSRNIAIYTDVIAFTLFELETITKSFRADYVLGEGGFGTVYKGYIDENVRVGLKSLPVAVKVLDKDGHQGHREWLTEVNFLGQLRHPNLVKLIGYCCEDDHRLLVYEFMFRGSLENHLFRKTTAPLSWATRMSIALGAAKGLAFLHNAERPDYTAKLSDFGLAKAGPEGDETHVSTRLNDKRKLLQVLDPRLEDQYSVRAAQKACSLAYYCLSHNPKARPLMSDVVETLQPLQASSSSESSFQALGSSVLPDRRVHRRLAGSSISCKPTPNAQCSPGALPACRVNLQLSKPRTHEVAGLIFRAFELSAKATVLESHSPQHSIIFRGTKAGELLDAERMSRVHPALRKTDDEEPATTTDRPSVWTVWNKSSMGFHGTDGFSIYDSQGRLAFRVDNYSRKHKCFAGQLLLMDANGKALMALRPQILSMHDRWSGFKGEDGSDPKCRTHVFSMKRRSILQGCDKAEVYMDGPKDRSSLPHFRTRGCFRRRDCKILDSNGEEVAQISHKKVNRSVTLGDDVFSLIIQPYTDTELIMAFLVIMDRIC</sequence>
<dbReference type="InterPro" id="IPR025659">
    <property type="entry name" value="Tubby-like_C"/>
</dbReference>
<dbReference type="PROSITE" id="PS50011">
    <property type="entry name" value="PROTEIN_KINASE_DOM"/>
    <property type="match status" value="1"/>
</dbReference>
<protein>
    <recommendedName>
        <fullName evidence="2">non-specific serine/threonine protein kinase</fullName>
        <ecNumber evidence="2">2.7.11.1</ecNumber>
    </recommendedName>
</protein>
<reference evidence="9" key="1">
    <citation type="submission" date="2022-05" db="EMBL/GenBank/DDBJ databases">
        <title>The Musa troglodytarum L. genome provides insights into the mechanism of non-climacteric behaviour and enrichment of carotenoids.</title>
        <authorList>
            <person name="Wang J."/>
        </authorList>
    </citation>
    <scope>NUCLEOTIDE SEQUENCE</scope>
    <source>
        <tissue evidence="9">Leaf</tissue>
    </source>
</reference>
<feature type="domain" description="Protein kinase" evidence="8">
    <location>
        <begin position="81"/>
        <end position="378"/>
    </location>
</feature>